<protein>
    <recommendedName>
        <fullName evidence="7">C2H2-type domain-containing protein</fullName>
    </recommendedName>
</protein>
<dbReference type="PANTHER" id="PTHR24379:SF121">
    <property type="entry name" value="C2H2-TYPE DOMAIN-CONTAINING PROTEIN"/>
    <property type="match status" value="1"/>
</dbReference>
<dbReference type="InterPro" id="IPR013087">
    <property type="entry name" value="Znf_C2H2_type"/>
</dbReference>
<feature type="region of interest" description="Disordered" evidence="6">
    <location>
        <begin position="284"/>
        <end position="305"/>
    </location>
</feature>
<evidence type="ECO:0000256" key="1">
    <source>
        <dbReference type="ARBA" id="ARBA00022723"/>
    </source>
</evidence>
<evidence type="ECO:0000256" key="6">
    <source>
        <dbReference type="SAM" id="MobiDB-lite"/>
    </source>
</evidence>
<dbReference type="SMART" id="SM00355">
    <property type="entry name" value="ZnF_C2H2"/>
    <property type="match status" value="8"/>
</dbReference>
<accession>A0ABP1RZ68</accession>
<dbReference type="Pfam" id="PF00096">
    <property type="entry name" value="zf-C2H2"/>
    <property type="match status" value="1"/>
</dbReference>
<dbReference type="PANTHER" id="PTHR24379">
    <property type="entry name" value="KRAB AND ZINC FINGER DOMAIN-CONTAINING"/>
    <property type="match status" value="1"/>
</dbReference>
<gene>
    <name evidence="8" type="ORF">ODALV1_LOCUS27941</name>
</gene>
<evidence type="ECO:0000256" key="3">
    <source>
        <dbReference type="ARBA" id="ARBA00022771"/>
    </source>
</evidence>
<proteinExistence type="predicted"/>
<evidence type="ECO:0000256" key="5">
    <source>
        <dbReference type="PROSITE-ProRule" id="PRU00042"/>
    </source>
</evidence>
<evidence type="ECO:0000313" key="8">
    <source>
        <dbReference type="EMBL" id="CAL8139674.1"/>
    </source>
</evidence>
<dbReference type="InterPro" id="IPR036236">
    <property type="entry name" value="Znf_C2H2_sf"/>
</dbReference>
<feature type="domain" description="C2H2-type" evidence="7">
    <location>
        <begin position="622"/>
        <end position="652"/>
    </location>
</feature>
<sequence length="755" mass="86015">METSMEYHDMQSSFRNNNNLLTINTNGLCLVCFKECQAGTLSESKTSIHFCQILARYVGMNFRNIIDSKEVKGRVDVSFFMCLDCSALANQFLCIYQKYELNQMKLNLCAETLCKIMKSAERIPSRVLMLRQRFRDQEQEITNTTIQKGLSANERKADMLRKEIISKCRQKTSSCLPRVLIENNLNTENRLVPYYPRKAQEAALMMSMLGCIRVKGRVILSPIKRRTRAVTPQKRVRSPAHEIVSLEAGPRKCVKLCIKKEASPGQQQPTIVKGWRNQNSTVMSGNVTNGQHISESKPGSSKRRNGTLLVTKDEAVEAVKALWPLSQVVDPREPVTLQGLESEMENRIQTLPPNCGIPQMAVVPSSGTQNYVIELVKVENDELLNYSDTPTTNLLVCHLCSLQFDSRAKIEKHRAVTHLLARYVQCPVCSHMFSSYSHLQNHRIEDNNGHCQISDTMKKYELMDIARPLFPYSDCISGNNFCPSDDCYEVFESNELLQIHIKTHGNFQCSFCAVNFSKGYDVAIHEVNMTCVQSGAVVLASSPEAKLYKCTRCQFSHLQPEQFVGHFLNEHLHVSPFVEQCCICHEKFSTESASKLHFATHHGIVKNDPDAECESPNPEMSNECVQCNKSFGSSMGLRIHMTNSRVHQPKQTRKLQLYSGTKYFCEHCDYISLYAGEMKNHKITTHPIQHFAYGLPPGTTIRKFNEIVNKIISHCKEEWKCVCCPICSKKFRYRNILRNHILISHSNKVLEKLKL</sequence>
<feature type="domain" description="C2H2-type" evidence="7">
    <location>
        <begin position="722"/>
        <end position="750"/>
    </location>
</feature>
<evidence type="ECO:0000256" key="2">
    <source>
        <dbReference type="ARBA" id="ARBA00022737"/>
    </source>
</evidence>
<keyword evidence="3 5" id="KW-0863">Zinc-finger</keyword>
<keyword evidence="2" id="KW-0677">Repeat</keyword>
<feature type="compositionally biased region" description="Polar residues" evidence="6">
    <location>
        <begin position="284"/>
        <end position="299"/>
    </location>
</feature>
<evidence type="ECO:0000259" key="7">
    <source>
        <dbReference type="PROSITE" id="PS50157"/>
    </source>
</evidence>
<keyword evidence="4" id="KW-0862">Zinc</keyword>
<keyword evidence="1" id="KW-0479">Metal-binding</keyword>
<dbReference type="PROSITE" id="PS50157">
    <property type="entry name" value="ZINC_FINGER_C2H2_2"/>
    <property type="match status" value="2"/>
</dbReference>
<reference evidence="8 9" key="1">
    <citation type="submission" date="2024-08" db="EMBL/GenBank/DDBJ databases">
        <authorList>
            <person name="Cucini C."/>
            <person name="Frati F."/>
        </authorList>
    </citation>
    <scope>NUCLEOTIDE SEQUENCE [LARGE SCALE GENOMIC DNA]</scope>
</reference>
<evidence type="ECO:0000313" key="9">
    <source>
        <dbReference type="Proteomes" id="UP001642540"/>
    </source>
</evidence>
<organism evidence="8 9">
    <name type="scientific">Orchesella dallaii</name>
    <dbReference type="NCBI Taxonomy" id="48710"/>
    <lineage>
        <taxon>Eukaryota</taxon>
        <taxon>Metazoa</taxon>
        <taxon>Ecdysozoa</taxon>
        <taxon>Arthropoda</taxon>
        <taxon>Hexapoda</taxon>
        <taxon>Collembola</taxon>
        <taxon>Entomobryomorpha</taxon>
        <taxon>Entomobryoidea</taxon>
        <taxon>Orchesellidae</taxon>
        <taxon>Orchesellinae</taxon>
        <taxon>Orchesella</taxon>
    </lineage>
</organism>
<dbReference type="Proteomes" id="UP001642540">
    <property type="component" value="Unassembled WGS sequence"/>
</dbReference>
<name>A0ABP1RZ68_9HEXA</name>
<comment type="caution">
    <text evidence="8">The sequence shown here is derived from an EMBL/GenBank/DDBJ whole genome shotgun (WGS) entry which is preliminary data.</text>
</comment>
<dbReference type="SUPFAM" id="SSF57667">
    <property type="entry name" value="beta-beta-alpha zinc fingers"/>
    <property type="match status" value="1"/>
</dbReference>
<keyword evidence="9" id="KW-1185">Reference proteome</keyword>
<dbReference type="Gene3D" id="3.30.160.60">
    <property type="entry name" value="Classic Zinc Finger"/>
    <property type="match status" value="2"/>
</dbReference>
<dbReference type="EMBL" id="CAXLJM020000129">
    <property type="protein sequence ID" value="CAL8139674.1"/>
    <property type="molecule type" value="Genomic_DNA"/>
</dbReference>
<evidence type="ECO:0000256" key="4">
    <source>
        <dbReference type="ARBA" id="ARBA00022833"/>
    </source>
</evidence>
<dbReference type="PROSITE" id="PS00028">
    <property type="entry name" value="ZINC_FINGER_C2H2_1"/>
    <property type="match status" value="4"/>
</dbReference>